<comment type="caution">
    <text evidence="2">The sequence shown here is derived from an EMBL/GenBank/DDBJ whole genome shotgun (WGS) entry which is preliminary data.</text>
</comment>
<accession>A0A834EL69</accession>
<name>A0A834EL69_9CHIR</name>
<reference evidence="2 3" key="1">
    <citation type="journal article" date="2020" name="Nature">
        <title>Six reference-quality genomes reveal evolution of bat adaptations.</title>
        <authorList>
            <person name="Jebb D."/>
            <person name="Huang Z."/>
            <person name="Pippel M."/>
            <person name="Hughes G.M."/>
            <person name="Lavrichenko K."/>
            <person name="Devanna P."/>
            <person name="Winkler S."/>
            <person name="Jermiin L.S."/>
            <person name="Skirmuntt E.C."/>
            <person name="Katzourakis A."/>
            <person name="Burkitt-Gray L."/>
            <person name="Ray D.A."/>
            <person name="Sullivan K.A.M."/>
            <person name="Roscito J.G."/>
            <person name="Kirilenko B.M."/>
            <person name="Davalos L.M."/>
            <person name="Corthals A.P."/>
            <person name="Power M.L."/>
            <person name="Jones G."/>
            <person name="Ransome R.D."/>
            <person name="Dechmann D.K.N."/>
            <person name="Locatelli A.G."/>
            <person name="Puechmaille S.J."/>
            <person name="Fedrigo O."/>
            <person name="Jarvis E.D."/>
            <person name="Hiller M."/>
            <person name="Vernes S.C."/>
            <person name="Myers E.W."/>
            <person name="Teeling E.C."/>
        </authorList>
    </citation>
    <scope>NUCLEOTIDE SEQUENCE [LARGE SCALE GENOMIC DNA]</scope>
    <source>
        <strain evidence="2">Bat1K_MPI-CBG_1</strain>
    </source>
</reference>
<evidence type="ECO:0000313" key="2">
    <source>
        <dbReference type="EMBL" id="KAF6125125.1"/>
    </source>
</evidence>
<dbReference type="AlphaFoldDB" id="A0A834EL69"/>
<organism evidence="2 3">
    <name type="scientific">Phyllostomus discolor</name>
    <name type="common">pale spear-nosed bat</name>
    <dbReference type="NCBI Taxonomy" id="89673"/>
    <lineage>
        <taxon>Eukaryota</taxon>
        <taxon>Metazoa</taxon>
        <taxon>Chordata</taxon>
        <taxon>Craniata</taxon>
        <taxon>Vertebrata</taxon>
        <taxon>Euteleostomi</taxon>
        <taxon>Mammalia</taxon>
        <taxon>Eutheria</taxon>
        <taxon>Laurasiatheria</taxon>
        <taxon>Chiroptera</taxon>
        <taxon>Yangochiroptera</taxon>
        <taxon>Phyllostomidae</taxon>
        <taxon>Phyllostominae</taxon>
        <taxon>Phyllostomus</taxon>
    </lineage>
</organism>
<protein>
    <submittedName>
        <fullName evidence="2">Uncharacterized protein</fullName>
    </submittedName>
</protein>
<dbReference type="Proteomes" id="UP000664940">
    <property type="component" value="Unassembled WGS sequence"/>
</dbReference>
<sequence>MLRGQAVGYFVSNTVPLKNMNYGTEFLIRKWSGYTHRKNVHRQSNWGEGRTPESCSEKRREDAAPEGGSSLTRGSCSSCLENALPPPGNHDDRREGRDGCCACAEYVLWARACGHVSFHSDSEGHCPHSFYRGRSWCKVRERVSGRG</sequence>
<evidence type="ECO:0000313" key="3">
    <source>
        <dbReference type="Proteomes" id="UP000664940"/>
    </source>
</evidence>
<gene>
    <name evidence="2" type="ORF">HJG60_009670</name>
</gene>
<proteinExistence type="predicted"/>
<evidence type="ECO:0000256" key="1">
    <source>
        <dbReference type="SAM" id="MobiDB-lite"/>
    </source>
</evidence>
<dbReference type="EMBL" id="JABVXQ010000002">
    <property type="protein sequence ID" value="KAF6125125.1"/>
    <property type="molecule type" value="Genomic_DNA"/>
</dbReference>
<feature type="region of interest" description="Disordered" evidence="1">
    <location>
        <begin position="41"/>
        <end position="77"/>
    </location>
</feature>